<dbReference type="PANTHER" id="PTHR47354">
    <property type="entry name" value="NADH OXIDOREDUCTASE HCR"/>
    <property type="match status" value="1"/>
</dbReference>
<evidence type="ECO:0000313" key="3">
    <source>
        <dbReference type="Proteomes" id="UP000636110"/>
    </source>
</evidence>
<dbReference type="EMBL" id="WNXC01000001">
    <property type="protein sequence ID" value="MBB2147480.1"/>
    <property type="molecule type" value="Genomic_DNA"/>
</dbReference>
<dbReference type="SUPFAM" id="SSF63380">
    <property type="entry name" value="Riboflavin synthase domain-like"/>
    <property type="match status" value="1"/>
</dbReference>
<keyword evidence="3" id="KW-1185">Reference proteome</keyword>
<dbReference type="PRINTS" id="PR00410">
    <property type="entry name" value="PHEHYDRXLASE"/>
</dbReference>
<dbReference type="RefSeq" id="WP_182952755.1">
    <property type="nucleotide sequence ID" value="NZ_WNXC01000001.1"/>
</dbReference>
<dbReference type="SUPFAM" id="SSF52343">
    <property type="entry name" value="Ferredoxin reductase-like, C-terminal NADP-linked domain"/>
    <property type="match status" value="1"/>
</dbReference>
<dbReference type="InterPro" id="IPR001433">
    <property type="entry name" value="OxRdtase_FAD/NAD-bd"/>
</dbReference>
<feature type="domain" description="FAD-binding FR-type" evidence="1">
    <location>
        <begin position="7"/>
        <end position="108"/>
    </location>
</feature>
<name>A0ABR6EQG7_9SPHI</name>
<dbReference type="InterPro" id="IPR017927">
    <property type="entry name" value="FAD-bd_FR_type"/>
</dbReference>
<proteinExistence type="predicted"/>
<dbReference type="Gene3D" id="2.40.30.10">
    <property type="entry name" value="Translation factors"/>
    <property type="match status" value="1"/>
</dbReference>
<dbReference type="InterPro" id="IPR008333">
    <property type="entry name" value="Cbr1-like_FAD-bd_dom"/>
</dbReference>
<sequence>MSQTDPKNNPIVKVLEAYFITHDVKRFVVEKPAGYNFVPGQATEVSINLPEWKDQLRPFTFTCLTEQHYLEFMIKIYRDHDGVTNMLGQINKGAELILHDVFGVIQYKGQGTFIAGGAGITPFISIFRNLNKHRHLDGNRLIYSNKTSADVILQEELQKMLKHNFVKIFTREHVLGYTPRRIDRNYLIENIADFGQNFYVCGPDEFVKNINTLLLDLGAYPETVVFEE</sequence>
<reference evidence="2 3" key="1">
    <citation type="submission" date="2019-11" db="EMBL/GenBank/DDBJ databases">
        <title>Description of Pedobacter sp. LMG 31462T.</title>
        <authorList>
            <person name="Carlier A."/>
            <person name="Qi S."/>
            <person name="Vandamme P."/>
        </authorList>
    </citation>
    <scope>NUCLEOTIDE SEQUENCE [LARGE SCALE GENOMIC DNA]</scope>
    <source>
        <strain evidence="2 3">LMG 31462</strain>
    </source>
</reference>
<gene>
    <name evidence="2" type="ORF">GM920_01020</name>
</gene>
<dbReference type="PROSITE" id="PS51384">
    <property type="entry name" value="FAD_FR"/>
    <property type="match status" value="1"/>
</dbReference>
<dbReference type="PANTHER" id="PTHR47354:SF5">
    <property type="entry name" value="PROTEIN RFBI"/>
    <property type="match status" value="1"/>
</dbReference>
<dbReference type="Pfam" id="PF00175">
    <property type="entry name" value="NAD_binding_1"/>
    <property type="match status" value="1"/>
</dbReference>
<accession>A0ABR6EQG7</accession>
<dbReference type="InterPro" id="IPR050415">
    <property type="entry name" value="MRET"/>
</dbReference>
<comment type="caution">
    <text evidence="2">The sequence shown here is derived from an EMBL/GenBank/DDBJ whole genome shotgun (WGS) entry which is preliminary data.</text>
</comment>
<dbReference type="Pfam" id="PF00970">
    <property type="entry name" value="FAD_binding_6"/>
    <property type="match status" value="1"/>
</dbReference>
<evidence type="ECO:0000259" key="1">
    <source>
        <dbReference type="PROSITE" id="PS51384"/>
    </source>
</evidence>
<dbReference type="InterPro" id="IPR039261">
    <property type="entry name" value="FNR_nucleotide-bd"/>
</dbReference>
<organism evidence="2 3">
    <name type="scientific">Pedobacter gandavensis</name>
    <dbReference type="NCBI Taxonomy" id="2679963"/>
    <lineage>
        <taxon>Bacteria</taxon>
        <taxon>Pseudomonadati</taxon>
        <taxon>Bacteroidota</taxon>
        <taxon>Sphingobacteriia</taxon>
        <taxon>Sphingobacteriales</taxon>
        <taxon>Sphingobacteriaceae</taxon>
        <taxon>Pedobacter</taxon>
    </lineage>
</organism>
<dbReference type="Gene3D" id="3.40.50.80">
    <property type="entry name" value="Nucleotide-binding domain of ferredoxin-NADP reductase (FNR) module"/>
    <property type="match status" value="1"/>
</dbReference>
<dbReference type="Proteomes" id="UP000636110">
    <property type="component" value="Unassembled WGS sequence"/>
</dbReference>
<evidence type="ECO:0000313" key="2">
    <source>
        <dbReference type="EMBL" id="MBB2147480.1"/>
    </source>
</evidence>
<dbReference type="InterPro" id="IPR017938">
    <property type="entry name" value="Riboflavin_synthase-like_b-brl"/>
</dbReference>
<protein>
    <submittedName>
        <fullName evidence="2">Flavodoxin reductase</fullName>
    </submittedName>
</protein>